<protein>
    <submittedName>
        <fullName evidence="3">Phage integrase family protein</fullName>
    </submittedName>
</protein>
<dbReference type="Pfam" id="PF00589">
    <property type="entry name" value="Phage_integrase"/>
    <property type="match status" value="1"/>
</dbReference>
<dbReference type="EMBL" id="FNUD01000002">
    <property type="protein sequence ID" value="SEE59146.1"/>
    <property type="molecule type" value="Genomic_DNA"/>
</dbReference>
<sequence length="539" mass="61437">MSNEFRNQQVEGVAQVARIDLVSQLEPIPKSVISREGHVVDTNGLQWHMPNTSGKSAILNFKRIRNLKFRYALMRYCVHVIKTISAGYAYNVWVDCHRFLLLRYPDFNRADIPDFEQELINCYEKMISATRQEHKLYQVHRTKSFYLWCCQYLTEVGFSAEYGSVLEVLKIPGGPKGEAVKNEDVDAGPLHRIYELQPLYNALHTATCSSLAEQEQRAALALFIAHGRNPANLSWLRESDLINVAPGLDEPCWVIRYPRIKKRLVNPRDDFLEVHLPNEFAPYIQYLIAANRRVQALSRVGGEAGKFDIPLFFNKSGNTAAMASGHREAYFNYDSGYFALLLQDFVLRQKIVSPLTNALLHLSPRRLRYTLATNLVKDGATQRQLAQILDHTDLQHVQVYFDLAGDIVELLDKALIGPYAQILRFFKGEFIMPGQKAVNDDDTGKHIPFVYIEDAPNIDLGVCGTHSLCALHPPYSCYKCPKFQAYLDADHTSVLEYLMSQREQKFKLSDKRIAGQMDEIIYAVAQVVEKCKEVKAGVR</sequence>
<dbReference type="RefSeq" id="WP_053069533.1">
    <property type="nucleotide sequence ID" value="NZ_FNUD01000002.1"/>
</dbReference>
<dbReference type="Proteomes" id="UP000183613">
    <property type="component" value="Unassembled WGS sequence"/>
</dbReference>
<dbReference type="InterPro" id="IPR013762">
    <property type="entry name" value="Integrase-like_cat_sf"/>
</dbReference>
<dbReference type="Gene3D" id="1.10.443.10">
    <property type="entry name" value="Intergrase catalytic core"/>
    <property type="match status" value="1"/>
</dbReference>
<organism evidence="3 4">
    <name type="scientific">Pseudomonas deceptionensis</name>
    <dbReference type="NCBI Taxonomy" id="882211"/>
    <lineage>
        <taxon>Bacteria</taxon>
        <taxon>Pseudomonadati</taxon>
        <taxon>Pseudomonadota</taxon>
        <taxon>Gammaproteobacteria</taxon>
        <taxon>Pseudomonadales</taxon>
        <taxon>Pseudomonadaceae</taxon>
        <taxon>Pseudomonas</taxon>
    </lineage>
</organism>
<dbReference type="GO" id="GO:0006310">
    <property type="term" value="P:DNA recombination"/>
    <property type="evidence" value="ECO:0007669"/>
    <property type="project" value="UniProtKB-KW"/>
</dbReference>
<dbReference type="InterPro" id="IPR002104">
    <property type="entry name" value="Integrase_catalytic"/>
</dbReference>
<evidence type="ECO:0000256" key="1">
    <source>
        <dbReference type="ARBA" id="ARBA00023172"/>
    </source>
</evidence>
<reference evidence="3" key="1">
    <citation type="submission" date="2016-10" db="EMBL/GenBank/DDBJ databases">
        <authorList>
            <person name="Varghese N."/>
            <person name="Submissions S."/>
        </authorList>
    </citation>
    <scope>NUCLEOTIDE SEQUENCE [LARGE SCALE GENOMIC DNA]</scope>
    <source>
        <strain evidence="3">LMG 25555</strain>
    </source>
</reference>
<dbReference type="InterPro" id="IPR011010">
    <property type="entry name" value="DNA_brk_join_enz"/>
</dbReference>
<accession>A0A1H5K2U9</accession>
<comment type="caution">
    <text evidence="3">The sequence shown here is derived from an EMBL/GenBank/DDBJ whole genome shotgun (WGS) entry which is preliminary data.</text>
</comment>
<evidence type="ECO:0000259" key="2">
    <source>
        <dbReference type="Pfam" id="PF00589"/>
    </source>
</evidence>
<dbReference type="GO" id="GO:0003677">
    <property type="term" value="F:DNA binding"/>
    <property type="evidence" value="ECO:0007669"/>
    <property type="project" value="InterPro"/>
</dbReference>
<dbReference type="AlphaFoldDB" id="A0A1H5K2U9"/>
<keyword evidence="1" id="KW-0233">DNA recombination</keyword>
<evidence type="ECO:0000313" key="3">
    <source>
        <dbReference type="EMBL" id="SEE59146.1"/>
    </source>
</evidence>
<proteinExistence type="predicted"/>
<dbReference type="GO" id="GO:0015074">
    <property type="term" value="P:DNA integration"/>
    <property type="evidence" value="ECO:0007669"/>
    <property type="project" value="InterPro"/>
</dbReference>
<dbReference type="OrthoDB" id="8368662at2"/>
<gene>
    <name evidence="3" type="ORF">SAMN04489800_1364</name>
</gene>
<evidence type="ECO:0000313" key="4">
    <source>
        <dbReference type="Proteomes" id="UP000183613"/>
    </source>
</evidence>
<feature type="domain" description="Tyr recombinase" evidence="2">
    <location>
        <begin position="360"/>
        <end position="403"/>
    </location>
</feature>
<keyword evidence="4" id="KW-1185">Reference proteome</keyword>
<name>A0A1H5K2U9_PSEDM</name>
<dbReference type="SUPFAM" id="SSF56349">
    <property type="entry name" value="DNA breaking-rejoining enzymes"/>
    <property type="match status" value="1"/>
</dbReference>